<evidence type="ECO:0000256" key="9">
    <source>
        <dbReference type="SAM" id="Phobius"/>
    </source>
</evidence>
<organism evidence="10 11">
    <name type="scientific">Aerococcus suis</name>
    <dbReference type="NCBI Taxonomy" id="371602"/>
    <lineage>
        <taxon>Bacteria</taxon>
        <taxon>Bacillati</taxon>
        <taxon>Bacillota</taxon>
        <taxon>Bacilli</taxon>
        <taxon>Lactobacillales</taxon>
        <taxon>Aerococcaceae</taxon>
        <taxon>Aerococcus</taxon>
    </lineage>
</organism>
<feature type="transmembrane region" description="Helical" evidence="9">
    <location>
        <begin position="129"/>
        <end position="151"/>
    </location>
</feature>
<feature type="transmembrane region" description="Helical" evidence="9">
    <location>
        <begin position="273"/>
        <end position="295"/>
    </location>
</feature>
<dbReference type="RefSeq" id="WP_084098166.1">
    <property type="nucleotide sequence ID" value="NZ_FWXK01000002.1"/>
</dbReference>
<evidence type="ECO:0000256" key="1">
    <source>
        <dbReference type="ARBA" id="ARBA00004651"/>
    </source>
</evidence>
<reference evidence="11" key="1">
    <citation type="submission" date="2017-04" db="EMBL/GenBank/DDBJ databases">
        <authorList>
            <person name="Varghese N."/>
            <person name="Submissions S."/>
        </authorList>
    </citation>
    <scope>NUCLEOTIDE SEQUENCE [LARGE SCALE GENOMIC DNA]</scope>
    <source>
        <strain evidence="11">DSM 21500</strain>
    </source>
</reference>
<dbReference type="STRING" id="371602.SAMN04487984_0486"/>
<keyword evidence="8 9" id="KW-0472">Membrane</keyword>
<feature type="transmembrane region" description="Helical" evidence="9">
    <location>
        <begin position="394"/>
        <end position="414"/>
    </location>
</feature>
<evidence type="ECO:0000256" key="5">
    <source>
        <dbReference type="ARBA" id="ARBA00022692"/>
    </source>
</evidence>
<dbReference type="InterPro" id="IPR003445">
    <property type="entry name" value="Cat_transpt"/>
</dbReference>
<feature type="transmembrane region" description="Helical" evidence="9">
    <location>
        <begin position="332"/>
        <end position="354"/>
    </location>
</feature>
<feature type="transmembrane region" description="Helical" evidence="9">
    <location>
        <begin position="183"/>
        <end position="203"/>
    </location>
</feature>
<evidence type="ECO:0000256" key="4">
    <source>
        <dbReference type="ARBA" id="ARBA00022475"/>
    </source>
</evidence>
<evidence type="ECO:0000313" key="10">
    <source>
        <dbReference type="EMBL" id="SMC32489.1"/>
    </source>
</evidence>
<name>A0A1W1Y8M1_9LACT</name>
<evidence type="ECO:0000313" key="11">
    <source>
        <dbReference type="Proteomes" id="UP000243884"/>
    </source>
</evidence>
<dbReference type="AlphaFoldDB" id="A0A1W1Y8M1"/>
<gene>
    <name evidence="10" type="ORF">SAMN04487984_0486</name>
</gene>
<keyword evidence="7" id="KW-0406">Ion transport</keyword>
<dbReference type="EMBL" id="FWXK01000002">
    <property type="protein sequence ID" value="SMC32489.1"/>
    <property type="molecule type" value="Genomic_DNA"/>
</dbReference>
<evidence type="ECO:0000256" key="6">
    <source>
        <dbReference type="ARBA" id="ARBA00022989"/>
    </source>
</evidence>
<evidence type="ECO:0000256" key="8">
    <source>
        <dbReference type="ARBA" id="ARBA00023136"/>
    </source>
</evidence>
<dbReference type="PANTHER" id="PTHR32024:SF2">
    <property type="entry name" value="TRK SYSTEM POTASSIUM UPTAKE PROTEIN TRKG-RELATED"/>
    <property type="match status" value="1"/>
</dbReference>
<feature type="transmembrane region" description="Helical" evidence="9">
    <location>
        <begin position="12"/>
        <end position="31"/>
    </location>
</feature>
<sequence length="483" mass="53763">MNWAFIRFLIGRLLMVLGILMTIPVFVGFIYQNDAKMMYAFFVSILLCLAVGYALSYKMPKNALFFSREGYALVALSWITYGVFGALPFYLSGAVKSPIDAIFESVSGFTTTGASVLSESLTALPEALMFWRSFTLLIGGMGMLIFLMYIIPNFGAKGVHVMRAELPGPNQSKIESRVSHSILILYGVYIFLTFVVTLLLRWGDVPWFEAMLLAMGVAGTGGFNIYPASIGHYNSQYVETVLAFAMMIFGMNFNFFYLIVIGKVRDVLRDEELKWYLMIIGVSCAIIAFTLLPLYDNLGVMIGDVFFNVTSVMSTTAYTNLDLLKWPVTTHIILLVLMFTGAMSGSTTSGLKVIRIGIFLKSIRQELRKIVSPNRVVSITFNGRALGNREQRGIAFYLMTYLLMFVVLLIILSFDTSNFSSAFSATIATLSNIGGSLDLLGPSEDYVQLNGFSKIIMSFGMIMGRLEIYPMLVLLSPTSWRKI</sequence>
<feature type="transmembrane region" description="Helical" evidence="9">
    <location>
        <begin position="241"/>
        <end position="261"/>
    </location>
</feature>
<dbReference type="GO" id="GO:0005886">
    <property type="term" value="C:plasma membrane"/>
    <property type="evidence" value="ECO:0007669"/>
    <property type="project" value="UniProtKB-SubCell"/>
</dbReference>
<feature type="transmembrane region" description="Helical" evidence="9">
    <location>
        <begin position="37"/>
        <end position="58"/>
    </location>
</feature>
<comment type="subcellular location">
    <subcellularLocation>
        <location evidence="1">Cell membrane</location>
        <topology evidence="1">Multi-pass membrane protein</topology>
    </subcellularLocation>
</comment>
<dbReference type="PANTHER" id="PTHR32024">
    <property type="entry name" value="TRK SYSTEM POTASSIUM UPTAKE PROTEIN TRKG-RELATED"/>
    <property type="match status" value="1"/>
</dbReference>
<evidence type="ECO:0000256" key="7">
    <source>
        <dbReference type="ARBA" id="ARBA00023065"/>
    </source>
</evidence>
<comment type="similarity">
    <text evidence="2">Belongs to the TrkH potassium transport family.</text>
</comment>
<dbReference type="GO" id="GO:0008324">
    <property type="term" value="F:monoatomic cation transmembrane transporter activity"/>
    <property type="evidence" value="ECO:0007669"/>
    <property type="project" value="InterPro"/>
</dbReference>
<keyword evidence="4" id="KW-1003">Cell membrane</keyword>
<feature type="transmembrane region" description="Helical" evidence="9">
    <location>
        <begin position="70"/>
        <end position="91"/>
    </location>
</feature>
<keyword evidence="5 9" id="KW-0812">Transmembrane</keyword>
<keyword evidence="3" id="KW-0813">Transport</keyword>
<accession>A0A1W1Y8M1</accession>
<keyword evidence="11" id="KW-1185">Reference proteome</keyword>
<evidence type="ECO:0000256" key="2">
    <source>
        <dbReference type="ARBA" id="ARBA00009137"/>
    </source>
</evidence>
<keyword evidence="6 9" id="KW-1133">Transmembrane helix</keyword>
<protein>
    <submittedName>
        <fullName evidence="10">Trk system potassium uptake protein TrkH</fullName>
    </submittedName>
</protein>
<dbReference type="Pfam" id="PF02386">
    <property type="entry name" value="TrkH"/>
    <property type="match status" value="1"/>
</dbReference>
<feature type="transmembrane region" description="Helical" evidence="9">
    <location>
        <begin position="455"/>
        <end position="475"/>
    </location>
</feature>
<dbReference type="Proteomes" id="UP000243884">
    <property type="component" value="Unassembled WGS sequence"/>
</dbReference>
<dbReference type="OrthoDB" id="9810952at2"/>
<dbReference type="GO" id="GO:0030001">
    <property type="term" value="P:metal ion transport"/>
    <property type="evidence" value="ECO:0007669"/>
    <property type="project" value="UniProtKB-ARBA"/>
</dbReference>
<proteinExistence type="inferred from homology"/>
<evidence type="ECO:0000256" key="3">
    <source>
        <dbReference type="ARBA" id="ARBA00022448"/>
    </source>
</evidence>